<feature type="domain" description="Glycosyl hydrolase family 36 N-terminal" evidence="5">
    <location>
        <begin position="64"/>
        <end position="161"/>
    </location>
</feature>
<evidence type="ECO:0000313" key="6">
    <source>
        <dbReference type="EMBL" id="KAF2014205.1"/>
    </source>
</evidence>
<evidence type="ECO:0000256" key="4">
    <source>
        <dbReference type="ARBA" id="ARBA00023295"/>
    </source>
</evidence>
<keyword evidence="7" id="KW-1185">Reference proteome</keyword>
<evidence type="ECO:0000259" key="5">
    <source>
        <dbReference type="Pfam" id="PF16875"/>
    </source>
</evidence>
<accession>A0A6A5XLU0</accession>
<dbReference type="InterPro" id="IPR017853">
    <property type="entry name" value="GH"/>
</dbReference>
<dbReference type="PRINTS" id="PR00743">
    <property type="entry name" value="GLHYDRLASE36"/>
</dbReference>
<organism evidence="6 7">
    <name type="scientific">Aaosphaeria arxii CBS 175.79</name>
    <dbReference type="NCBI Taxonomy" id="1450172"/>
    <lineage>
        <taxon>Eukaryota</taxon>
        <taxon>Fungi</taxon>
        <taxon>Dikarya</taxon>
        <taxon>Ascomycota</taxon>
        <taxon>Pezizomycotina</taxon>
        <taxon>Dothideomycetes</taxon>
        <taxon>Pleosporomycetidae</taxon>
        <taxon>Pleosporales</taxon>
        <taxon>Pleosporales incertae sedis</taxon>
        <taxon>Aaosphaeria</taxon>
    </lineage>
</organism>
<dbReference type="AlphaFoldDB" id="A0A6A5XLU0"/>
<sequence length="692" mass="78149">MTRLLVKIPGLVNVSSCKCIPFPRANLENGENTPLLPIHQLRLQGEGNYNWAKSSKALVSTYLSTRLRYSSHREWNEAEANYYEITTQDEEETLKVVSTFTVFDNVPVLRSQTSVQNTSQSKIDLTSIPSLVIGGLTRTNVWYHDFKLSIPHNSWFREAQWKHLSLPDAGVDKCFTGPEATSFMTCSCSNRGTFSTGSYLPMGMLQNETKPDTWLWQLEHNGSWKWEVGDWKSDLYVALSGPTSNDHQWEQGLEPGETFNTVPAAICHVLDGPDAAFQALTAYRRRIRRFHQDNVDLPLIFNDYMNCLMGDPTEDKIRQLIKPATRAGAEYFVIDAGWYSNDNSWWDDIGLWEPSTTRFPSGLDTLIKELRDAGLIPGLWLEPESIGVKSEVANQLPPDAFFQQGGKKIVERNRYQLDFRHEAVRKHLDQVVDRLVTKMGVGYFKFDYNIEISQGTDVHGCSPGVGQLEHNRAYLAWVTSLLDKYPGLVIENCSSGAQRMDYAMLAVHPLQSTSDQEDPVMYASIAAAVFTAVTPEQSATWAYPQKEWSDEINALTVVNSLLGRIHLSGRLDLLSDHQFNLIAEGMNIYKSIRQDIKNGVPFWPLGLPTWREDWLAVGLICTDRTLLAVWRTNGKNTCELPISHLSKQGEVEVTLLYPKSFAAEARWDATVGAVQVQLPETVCARVFEIKAR</sequence>
<gene>
    <name evidence="6" type="ORF">BU24DRAFT_441809</name>
</gene>
<evidence type="ECO:0000313" key="7">
    <source>
        <dbReference type="Proteomes" id="UP000799778"/>
    </source>
</evidence>
<dbReference type="EMBL" id="ML978070">
    <property type="protein sequence ID" value="KAF2014205.1"/>
    <property type="molecule type" value="Genomic_DNA"/>
</dbReference>
<dbReference type="SUPFAM" id="SSF51445">
    <property type="entry name" value="(Trans)glycosidases"/>
    <property type="match status" value="1"/>
</dbReference>
<dbReference type="InterPro" id="IPR002252">
    <property type="entry name" value="Glyco_hydro_36"/>
</dbReference>
<dbReference type="GeneID" id="54287869"/>
<dbReference type="GO" id="GO:0016052">
    <property type="term" value="P:carbohydrate catabolic process"/>
    <property type="evidence" value="ECO:0007669"/>
    <property type="project" value="InterPro"/>
</dbReference>
<comment type="catalytic activity">
    <reaction evidence="1">
        <text>Hydrolysis of terminal, non-reducing alpha-D-galactose residues in alpha-D-galactosides, including galactose oligosaccharides, galactomannans and galactolipids.</text>
        <dbReference type="EC" id="3.2.1.22"/>
    </reaction>
</comment>
<dbReference type="PANTHER" id="PTHR43053">
    <property type="entry name" value="GLYCOSIDASE FAMILY 31"/>
    <property type="match status" value="1"/>
</dbReference>
<proteinExistence type="predicted"/>
<dbReference type="Gene3D" id="2.70.98.60">
    <property type="entry name" value="alpha-galactosidase from lactobacil brevis"/>
    <property type="match status" value="1"/>
</dbReference>
<dbReference type="OrthoDB" id="5795902at2759"/>
<dbReference type="Pfam" id="PF16875">
    <property type="entry name" value="Glyco_hydro_36N"/>
    <property type="match status" value="1"/>
</dbReference>
<evidence type="ECO:0000256" key="3">
    <source>
        <dbReference type="ARBA" id="ARBA00022801"/>
    </source>
</evidence>
<dbReference type="PANTHER" id="PTHR43053:SF3">
    <property type="entry name" value="ALPHA-GALACTOSIDASE C-RELATED"/>
    <property type="match status" value="1"/>
</dbReference>
<dbReference type="InterPro" id="IPR013785">
    <property type="entry name" value="Aldolase_TIM"/>
</dbReference>
<dbReference type="InterPro" id="IPR050985">
    <property type="entry name" value="Alpha-glycosidase_related"/>
</dbReference>
<dbReference type="RefSeq" id="XP_033382544.1">
    <property type="nucleotide sequence ID" value="XM_033530472.1"/>
</dbReference>
<dbReference type="Gene3D" id="3.20.20.70">
    <property type="entry name" value="Aldolase class I"/>
    <property type="match status" value="1"/>
</dbReference>
<evidence type="ECO:0000256" key="1">
    <source>
        <dbReference type="ARBA" id="ARBA00001255"/>
    </source>
</evidence>
<dbReference type="EC" id="3.2.1.22" evidence="2"/>
<dbReference type="CDD" id="cd14791">
    <property type="entry name" value="GH36"/>
    <property type="match status" value="1"/>
</dbReference>
<reference evidence="6" key="1">
    <citation type="journal article" date="2020" name="Stud. Mycol.">
        <title>101 Dothideomycetes genomes: a test case for predicting lifestyles and emergence of pathogens.</title>
        <authorList>
            <person name="Haridas S."/>
            <person name="Albert R."/>
            <person name="Binder M."/>
            <person name="Bloem J."/>
            <person name="Labutti K."/>
            <person name="Salamov A."/>
            <person name="Andreopoulos B."/>
            <person name="Baker S."/>
            <person name="Barry K."/>
            <person name="Bills G."/>
            <person name="Bluhm B."/>
            <person name="Cannon C."/>
            <person name="Castanera R."/>
            <person name="Culley D."/>
            <person name="Daum C."/>
            <person name="Ezra D."/>
            <person name="Gonzalez J."/>
            <person name="Henrissat B."/>
            <person name="Kuo A."/>
            <person name="Liang C."/>
            <person name="Lipzen A."/>
            <person name="Lutzoni F."/>
            <person name="Magnuson J."/>
            <person name="Mondo S."/>
            <person name="Nolan M."/>
            <person name="Ohm R."/>
            <person name="Pangilinan J."/>
            <person name="Park H.-J."/>
            <person name="Ramirez L."/>
            <person name="Alfaro M."/>
            <person name="Sun H."/>
            <person name="Tritt A."/>
            <person name="Yoshinaga Y."/>
            <person name="Zwiers L.-H."/>
            <person name="Turgeon B."/>
            <person name="Goodwin S."/>
            <person name="Spatafora J."/>
            <person name="Crous P."/>
            <person name="Grigoriev I."/>
        </authorList>
    </citation>
    <scope>NUCLEOTIDE SEQUENCE</scope>
    <source>
        <strain evidence="6">CBS 175.79</strain>
    </source>
</reference>
<evidence type="ECO:0000256" key="2">
    <source>
        <dbReference type="ARBA" id="ARBA00012755"/>
    </source>
</evidence>
<protein>
    <recommendedName>
        <fullName evidence="2">alpha-galactosidase</fullName>
        <ecNumber evidence="2">3.2.1.22</ecNumber>
    </recommendedName>
</protein>
<keyword evidence="3 6" id="KW-0378">Hydrolase</keyword>
<dbReference type="InterPro" id="IPR031704">
    <property type="entry name" value="Glyco_hydro_36_N"/>
</dbReference>
<dbReference type="Pfam" id="PF02065">
    <property type="entry name" value="Melibiase"/>
    <property type="match status" value="1"/>
</dbReference>
<dbReference type="Proteomes" id="UP000799778">
    <property type="component" value="Unassembled WGS sequence"/>
</dbReference>
<name>A0A6A5XLU0_9PLEO</name>
<keyword evidence="4" id="KW-0326">Glycosidase</keyword>
<dbReference type="GO" id="GO:0004557">
    <property type="term" value="F:alpha-galactosidase activity"/>
    <property type="evidence" value="ECO:0007669"/>
    <property type="project" value="UniProtKB-EC"/>
</dbReference>
<dbReference type="InterPro" id="IPR038417">
    <property type="entry name" value="Alpga-gal_N_sf"/>
</dbReference>